<dbReference type="PROSITE" id="PS51257">
    <property type="entry name" value="PROKAR_LIPOPROTEIN"/>
    <property type="match status" value="1"/>
</dbReference>
<dbReference type="KEGG" id="bko:CKF48_23245"/>
<reference evidence="2 3" key="1">
    <citation type="submission" date="2017-08" db="EMBL/GenBank/DDBJ databases">
        <title>Complete Genome Sequence of Bacillus kochii Oregon-R-modENCODE STRAIN BDGP4, isolated from Drosophila melanogaster gut.</title>
        <authorList>
            <person name="Wan K.H."/>
            <person name="Yu C."/>
            <person name="Park S."/>
            <person name="Hammonds A.S."/>
            <person name="Booth B.W."/>
            <person name="Celniker S.E."/>
        </authorList>
    </citation>
    <scope>NUCLEOTIDE SEQUENCE [LARGE SCALE GENOMIC DNA]</scope>
    <source>
        <strain evidence="2 3">BDGP4</strain>
        <plasmid evidence="3">pbkbdgp4a</plasmid>
    </source>
</reference>
<sequence length="295" mass="34233">MKKLILFFILFLYGCSDSTLEFEKNNYDNVQEFNIISGFEYIPRFISEIEESGNKKTTSAFKEIVIKPIWDDCFNDGEYLPLLNNYMESENHNIEKLLDLKNEYDNSNLDDIVKRALEESSNLLVGTSTNVCILPSDSYNNPSKAVTVGKGKIVLFYNEILFESDEEISSTIAHEYFHSVNTESDTNFTLLDYILFEGKAEYFKKLVYPQSEAVPIDPSKEEHYWDLVNDILYSENYTTQQKIMFGGGDYPPLYGYGLGYRIMDEFIKKNPDIGINEWKTMKAEDILNMSDYFDN</sequence>
<dbReference type="InterPro" id="IPR018728">
    <property type="entry name" value="DUF2268"/>
</dbReference>
<dbReference type="RefSeq" id="WP_095373761.1">
    <property type="nucleotide sequence ID" value="NZ_CP022984.1"/>
</dbReference>
<organism evidence="2 3">
    <name type="scientific">Cytobacillus kochii</name>
    <dbReference type="NCBI Taxonomy" id="859143"/>
    <lineage>
        <taxon>Bacteria</taxon>
        <taxon>Bacillati</taxon>
        <taxon>Bacillota</taxon>
        <taxon>Bacilli</taxon>
        <taxon>Bacillales</taxon>
        <taxon>Bacillaceae</taxon>
        <taxon>Cytobacillus</taxon>
    </lineage>
</organism>
<dbReference type="EMBL" id="CP022984">
    <property type="protein sequence ID" value="ASV70203.1"/>
    <property type="molecule type" value="Genomic_DNA"/>
</dbReference>
<accession>A0A248TPQ9</accession>
<name>A0A248TPQ9_9BACI</name>
<gene>
    <name evidence="2" type="ORF">CKF48_23245</name>
</gene>
<dbReference type="OrthoDB" id="1437293at2"/>
<protein>
    <recommendedName>
        <fullName evidence="1">DUF2268 domain-containing protein</fullName>
    </recommendedName>
</protein>
<keyword evidence="2" id="KW-0614">Plasmid</keyword>
<geneLocation type="plasmid" evidence="3">
    <name>pbkbdgp4a</name>
</geneLocation>
<dbReference type="Pfam" id="PF10026">
    <property type="entry name" value="DUF2268"/>
    <property type="match status" value="1"/>
</dbReference>
<feature type="domain" description="DUF2268" evidence="1">
    <location>
        <begin position="111"/>
        <end position="287"/>
    </location>
</feature>
<keyword evidence="3" id="KW-1185">Reference proteome</keyword>
<evidence type="ECO:0000313" key="3">
    <source>
        <dbReference type="Proteomes" id="UP000215137"/>
    </source>
</evidence>
<dbReference type="AlphaFoldDB" id="A0A248TPQ9"/>
<evidence type="ECO:0000313" key="2">
    <source>
        <dbReference type="EMBL" id="ASV70203.1"/>
    </source>
</evidence>
<evidence type="ECO:0000259" key="1">
    <source>
        <dbReference type="Pfam" id="PF10026"/>
    </source>
</evidence>
<proteinExistence type="predicted"/>
<dbReference type="Proteomes" id="UP000215137">
    <property type="component" value="Plasmid pBkBDGP4A"/>
</dbReference>